<evidence type="ECO:0000313" key="1">
    <source>
        <dbReference type="EMBL" id="MBK9984034.1"/>
    </source>
</evidence>
<dbReference type="EMBL" id="JADKGY010000029">
    <property type="protein sequence ID" value="MBK9984034.1"/>
    <property type="molecule type" value="Genomic_DNA"/>
</dbReference>
<gene>
    <name evidence="1" type="ORF">IPP15_16975</name>
</gene>
<comment type="caution">
    <text evidence="1">The sequence shown here is derived from an EMBL/GenBank/DDBJ whole genome shotgun (WGS) entry which is preliminary data.</text>
</comment>
<reference evidence="1 2" key="1">
    <citation type="submission" date="2020-10" db="EMBL/GenBank/DDBJ databases">
        <title>Connecting structure to function with the recovery of over 1000 high-quality activated sludge metagenome-assembled genomes encoding full-length rRNA genes using long-read sequencing.</title>
        <authorList>
            <person name="Singleton C.M."/>
            <person name="Petriglieri F."/>
            <person name="Kristensen J.M."/>
            <person name="Kirkegaard R.H."/>
            <person name="Michaelsen T.Y."/>
            <person name="Andersen M.H."/>
            <person name="Karst S.M."/>
            <person name="Dueholm M.S."/>
            <person name="Nielsen P.H."/>
            <person name="Albertsen M."/>
        </authorList>
    </citation>
    <scope>NUCLEOTIDE SEQUENCE [LARGE SCALE GENOMIC DNA]</scope>
    <source>
        <strain evidence="1">Ribe_18-Q3-R11-54_MAXAC.273</strain>
    </source>
</reference>
<accession>A0A9D7T0B3</accession>
<dbReference type="Proteomes" id="UP000808337">
    <property type="component" value="Unassembled WGS sequence"/>
</dbReference>
<organism evidence="1 2">
    <name type="scientific">Candidatus Opimibacter skivensis</name>
    <dbReference type="NCBI Taxonomy" id="2982028"/>
    <lineage>
        <taxon>Bacteria</taxon>
        <taxon>Pseudomonadati</taxon>
        <taxon>Bacteroidota</taxon>
        <taxon>Saprospiria</taxon>
        <taxon>Saprospirales</taxon>
        <taxon>Saprospiraceae</taxon>
        <taxon>Candidatus Opimibacter</taxon>
    </lineage>
</organism>
<proteinExistence type="predicted"/>
<sequence length="161" mass="18988">MLSLLPRSSSLSNPVFATFIYSWQKRFDPEDDPYMREAGEYFDPKTDTRRFFSKEEIDRLNAEEIKEYNLLRDRIEPIELPASKELKFRLSTYDIFLFSIQLGEIMRGLSEYLDSEITFLLDYSIPWLHQKNDFPPVNKALHYLQDQDVSEGFVGGLTGRQ</sequence>
<dbReference type="AlphaFoldDB" id="A0A9D7T0B3"/>
<protein>
    <submittedName>
        <fullName evidence="1">Uncharacterized protein</fullName>
    </submittedName>
</protein>
<evidence type="ECO:0000313" key="2">
    <source>
        <dbReference type="Proteomes" id="UP000808337"/>
    </source>
</evidence>
<name>A0A9D7T0B3_9BACT</name>